<dbReference type="Proteomes" id="UP000023762">
    <property type="component" value="Chromosome"/>
</dbReference>
<sequence length="58" mass="6943">MSGSYGWGFLICFYIRVSSVPYGIDYMANEWVVNYLRVTFCLYKVFILLMENDEFYKS</sequence>
<proteinExistence type="predicted"/>
<dbReference type="EMBL" id="CP007474">
    <property type="protein sequence ID" value="AHX04566.1"/>
    <property type="molecule type" value="Genomic_DNA"/>
</dbReference>
<keyword evidence="1" id="KW-0812">Transmembrane</keyword>
<evidence type="ECO:0000256" key="1">
    <source>
        <dbReference type="SAM" id="Phobius"/>
    </source>
</evidence>
<feature type="transmembrane region" description="Helical" evidence="1">
    <location>
        <begin position="6"/>
        <end position="24"/>
    </location>
</feature>
<evidence type="ECO:0000313" key="3">
    <source>
        <dbReference type="Proteomes" id="UP000023762"/>
    </source>
</evidence>
<feature type="transmembrane region" description="Helical" evidence="1">
    <location>
        <begin position="31"/>
        <end position="50"/>
    </location>
</feature>
<organism evidence="2 3">
    <name type="scientific">Ehrlichia japonica</name>
    <dbReference type="NCBI Taxonomy" id="391036"/>
    <lineage>
        <taxon>Bacteria</taxon>
        <taxon>Pseudomonadati</taxon>
        <taxon>Pseudomonadota</taxon>
        <taxon>Alphaproteobacteria</taxon>
        <taxon>Rickettsiales</taxon>
        <taxon>Anaplasmataceae</taxon>
        <taxon>Ehrlichia</taxon>
    </lineage>
</organism>
<dbReference type="HOGENOM" id="CLU_2972212_0_0_5"/>
<gene>
    <name evidence="2" type="ORF">EHF_0620</name>
</gene>
<accession>X5GKB6</accession>
<protein>
    <submittedName>
        <fullName evidence="2">Putative membrane protein</fullName>
    </submittedName>
</protein>
<evidence type="ECO:0000313" key="2">
    <source>
        <dbReference type="EMBL" id="AHX04566.1"/>
    </source>
</evidence>
<keyword evidence="3" id="KW-1185">Reference proteome</keyword>
<dbReference type="AlphaFoldDB" id="X5GKB6"/>
<keyword evidence="1" id="KW-0472">Membrane</keyword>
<name>X5GKB6_9RICK</name>
<reference evidence="2 3" key="1">
    <citation type="submission" date="2014-03" db="EMBL/GenBank/DDBJ databases">
        <title>Sequencing and Comparison of Genomes and Transcriptome Profiles of Human Ehrlichiosis Agents.</title>
        <authorList>
            <person name="Lin M."/>
            <person name="Daugherty S.C."/>
            <person name="Nagaraj S."/>
            <person name="Cheng Z."/>
            <person name="Xiong Q."/>
            <person name="Lin F.-Y."/>
            <person name="Sengamalay N."/>
            <person name="Ott S."/>
            <person name="Godinez A."/>
            <person name="Tallon L.J."/>
            <person name="Sadzewicz L."/>
            <person name="Fraser C.M."/>
            <person name="Dunning Hotopp J.C."/>
            <person name="Rikihisa Y."/>
        </authorList>
    </citation>
    <scope>NUCLEOTIDE SEQUENCE [LARGE SCALE GENOMIC DNA]</scope>
    <source>
        <strain evidence="2 3">HF</strain>
    </source>
</reference>
<dbReference type="KEGG" id="ehh:EHF_0620"/>
<keyword evidence="1" id="KW-1133">Transmembrane helix</keyword>